<evidence type="ECO:0000256" key="2">
    <source>
        <dbReference type="ARBA" id="ARBA00022771"/>
    </source>
</evidence>
<evidence type="ECO:0000256" key="5">
    <source>
        <dbReference type="SAM" id="Coils"/>
    </source>
</evidence>
<dbReference type="InterPro" id="IPR017907">
    <property type="entry name" value="Znf_RING_CS"/>
</dbReference>
<keyword evidence="2 4" id="KW-0863">Zinc-finger</keyword>
<gene>
    <name evidence="7" type="ORF">QVE165_LOCUS40695</name>
</gene>
<organism evidence="7 8">
    <name type="scientific">Adineta steineri</name>
    <dbReference type="NCBI Taxonomy" id="433720"/>
    <lineage>
        <taxon>Eukaryota</taxon>
        <taxon>Metazoa</taxon>
        <taxon>Spiralia</taxon>
        <taxon>Gnathifera</taxon>
        <taxon>Rotifera</taxon>
        <taxon>Eurotatoria</taxon>
        <taxon>Bdelloidea</taxon>
        <taxon>Adinetida</taxon>
        <taxon>Adinetidae</taxon>
        <taxon>Adineta</taxon>
    </lineage>
</organism>
<dbReference type="InterPro" id="IPR001841">
    <property type="entry name" value="Znf_RING"/>
</dbReference>
<dbReference type="PANTHER" id="PTHR10131">
    <property type="entry name" value="TNF RECEPTOR ASSOCIATED FACTOR"/>
    <property type="match status" value="1"/>
</dbReference>
<feature type="domain" description="RING-type" evidence="6">
    <location>
        <begin position="19"/>
        <end position="57"/>
    </location>
</feature>
<protein>
    <recommendedName>
        <fullName evidence="6">RING-type domain-containing protein</fullName>
    </recommendedName>
</protein>
<keyword evidence="1" id="KW-0479">Metal-binding</keyword>
<evidence type="ECO:0000256" key="4">
    <source>
        <dbReference type="PROSITE-ProRule" id="PRU00175"/>
    </source>
</evidence>
<proteinExistence type="predicted"/>
<name>A0A815Q1A8_9BILA</name>
<evidence type="ECO:0000256" key="1">
    <source>
        <dbReference type="ARBA" id="ARBA00022723"/>
    </source>
</evidence>
<dbReference type="EMBL" id="CAJNOM010000473">
    <property type="protein sequence ID" value="CAF1457347.1"/>
    <property type="molecule type" value="Genomic_DNA"/>
</dbReference>
<evidence type="ECO:0000313" key="7">
    <source>
        <dbReference type="EMBL" id="CAF1457347.1"/>
    </source>
</evidence>
<comment type="caution">
    <text evidence="7">The sequence shown here is derived from an EMBL/GenBank/DDBJ whole genome shotgun (WGS) entry which is preliminary data.</text>
</comment>
<reference evidence="7" key="1">
    <citation type="submission" date="2021-02" db="EMBL/GenBank/DDBJ databases">
        <authorList>
            <person name="Nowell W R."/>
        </authorList>
    </citation>
    <scope>NUCLEOTIDE SEQUENCE</scope>
</reference>
<accession>A0A815Q1A8</accession>
<dbReference type="GO" id="GO:0008270">
    <property type="term" value="F:zinc ion binding"/>
    <property type="evidence" value="ECO:0007669"/>
    <property type="project" value="UniProtKB-KW"/>
</dbReference>
<dbReference type="Gene3D" id="3.30.40.10">
    <property type="entry name" value="Zinc/RING finger domain, C3HC4 (zinc finger)"/>
    <property type="match status" value="1"/>
</dbReference>
<evidence type="ECO:0000259" key="6">
    <source>
        <dbReference type="PROSITE" id="PS50089"/>
    </source>
</evidence>
<feature type="coiled-coil region" evidence="5">
    <location>
        <begin position="169"/>
        <end position="203"/>
    </location>
</feature>
<dbReference type="SUPFAM" id="SSF49599">
    <property type="entry name" value="TRAF domain-like"/>
    <property type="match status" value="1"/>
</dbReference>
<dbReference type="Pfam" id="PF13923">
    <property type="entry name" value="zf-C3HC4_2"/>
    <property type="match status" value="1"/>
</dbReference>
<sequence length="364" mass="42576">MSIDYEYLNESSIDDNLICAICNDPFEKPYVTSCDHTFCYTCILQQIQINKSCPLCRSSIENINNIMPVKTRLILNMLDSLLVKCKFCEKKRIERGSFEDHLKICRKQMNCLCTAADIRCPWNGRRDQLSSHVQQCPYEQIRPILSEILTRNRYLEQQISFPKVNHNENQQLKVEINQLYQKCQQLENELHQYKIKSVSNQNNSTTTSNNRPITFESLLTENKFGSIPDGYAGLNWINVRYTNEENARLINSQKNYDRLSVFSRGYTSIIHNDGKNPVVISSSIKQTFILYACEIMSINSSDDICQLNIIGRREKKVIYSKIVSLKYNISKVIEFPSWINLNEIEFSISKKLYFILTWIQLKYE</sequence>
<keyword evidence="3" id="KW-0862">Zinc</keyword>
<dbReference type="PROSITE" id="PS00518">
    <property type="entry name" value="ZF_RING_1"/>
    <property type="match status" value="1"/>
</dbReference>
<evidence type="ECO:0000313" key="8">
    <source>
        <dbReference type="Proteomes" id="UP000663832"/>
    </source>
</evidence>
<dbReference type="AlphaFoldDB" id="A0A815Q1A8"/>
<dbReference type="Proteomes" id="UP000663832">
    <property type="component" value="Unassembled WGS sequence"/>
</dbReference>
<dbReference type="PROSITE" id="PS50089">
    <property type="entry name" value="ZF_RING_2"/>
    <property type="match status" value="1"/>
</dbReference>
<dbReference type="InterPro" id="IPR013083">
    <property type="entry name" value="Znf_RING/FYVE/PHD"/>
</dbReference>
<evidence type="ECO:0000256" key="3">
    <source>
        <dbReference type="ARBA" id="ARBA00022833"/>
    </source>
</evidence>
<dbReference type="SUPFAM" id="SSF57850">
    <property type="entry name" value="RING/U-box"/>
    <property type="match status" value="1"/>
</dbReference>
<dbReference type="OrthoDB" id="438726at2759"/>
<dbReference type="SMART" id="SM00184">
    <property type="entry name" value="RING"/>
    <property type="match status" value="1"/>
</dbReference>
<keyword evidence="8" id="KW-1185">Reference proteome</keyword>
<keyword evidence="5" id="KW-0175">Coiled coil</keyword>
<dbReference type="PANTHER" id="PTHR10131:SF94">
    <property type="entry name" value="TNF RECEPTOR-ASSOCIATED FACTOR 4"/>
    <property type="match status" value="1"/>
</dbReference>